<dbReference type="InterPro" id="IPR051450">
    <property type="entry name" value="Gfo/Idh/MocA_Oxidoreductases"/>
</dbReference>
<dbReference type="Gene3D" id="3.40.50.720">
    <property type="entry name" value="NAD(P)-binding Rossmann-like Domain"/>
    <property type="match status" value="1"/>
</dbReference>
<dbReference type="SUPFAM" id="SSF55347">
    <property type="entry name" value="Glyceraldehyde-3-phosphate dehydrogenase-like, C-terminal domain"/>
    <property type="match status" value="1"/>
</dbReference>
<accession>A0A382B2H9</accession>
<dbReference type="Pfam" id="PF01408">
    <property type="entry name" value="GFO_IDH_MocA"/>
    <property type="match status" value="1"/>
</dbReference>
<reference evidence="2" key="1">
    <citation type="submission" date="2018-05" db="EMBL/GenBank/DDBJ databases">
        <authorList>
            <person name="Lanie J.A."/>
            <person name="Ng W.-L."/>
            <person name="Kazmierczak K.M."/>
            <person name="Andrzejewski T.M."/>
            <person name="Davidsen T.M."/>
            <person name="Wayne K.J."/>
            <person name="Tettelin H."/>
            <person name="Glass J.I."/>
            <person name="Rusch D."/>
            <person name="Podicherti R."/>
            <person name="Tsui H.-C.T."/>
            <person name="Winkler M.E."/>
        </authorList>
    </citation>
    <scope>NUCLEOTIDE SEQUENCE</scope>
</reference>
<dbReference type="EMBL" id="UINC01027710">
    <property type="protein sequence ID" value="SVB07417.1"/>
    <property type="molecule type" value="Genomic_DNA"/>
</dbReference>
<evidence type="ECO:0000313" key="2">
    <source>
        <dbReference type="EMBL" id="SVB07417.1"/>
    </source>
</evidence>
<organism evidence="2">
    <name type="scientific">marine metagenome</name>
    <dbReference type="NCBI Taxonomy" id="408172"/>
    <lineage>
        <taxon>unclassified sequences</taxon>
        <taxon>metagenomes</taxon>
        <taxon>ecological metagenomes</taxon>
    </lineage>
</organism>
<proteinExistence type="predicted"/>
<protein>
    <recommendedName>
        <fullName evidence="1">Gfo/Idh/MocA-like oxidoreductase N-terminal domain-containing protein</fullName>
    </recommendedName>
</protein>
<name>A0A382B2H9_9ZZZZ</name>
<dbReference type="SUPFAM" id="SSF51735">
    <property type="entry name" value="NAD(P)-binding Rossmann-fold domains"/>
    <property type="match status" value="1"/>
</dbReference>
<dbReference type="InterPro" id="IPR036291">
    <property type="entry name" value="NAD(P)-bd_dom_sf"/>
</dbReference>
<dbReference type="Gene3D" id="3.30.360.10">
    <property type="entry name" value="Dihydrodipicolinate Reductase, domain 2"/>
    <property type="match status" value="1"/>
</dbReference>
<dbReference type="InterPro" id="IPR000683">
    <property type="entry name" value="Gfo/Idh/MocA-like_OxRdtase_N"/>
</dbReference>
<evidence type="ECO:0000259" key="1">
    <source>
        <dbReference type="Pfam" id="PF01408"/>
    </source>
</evidence>
<dbReference type="PANTHER" id="PTHR43377">
    <property type="entry name" value="BILIVERDIN REDUCTASE A"/>
    <property type="match status" value="1"/>
</dbReference>
<dbReference type="GO" id="GO:0000166">
    <property type="term" value="F:nucleotide binding"/>
    <property type="evidence" value="ECO:0007669"/>
    <property type="project" value="InterPro"/>
</dbReference>
<dbReference type="PANTHER" id="PTHR43377:SF1">
    <property type="entry name" value="BILIVERDIN REDUCTASE A"/>
    <property type="match status" value="1"/>
</dbReference>
<sequence>MYNVGIIGIGSISEGYGRPDDPNAYCHTGGILHSAKVRLVSVADLDKTRRVRFRDKWADRFPGLAYHENAISLLDDGPPDIVAVCVRGPHHHSVMEQVISAGPKAIFLEKPPTCSLQEMDKMTAAANARNIPITVSYSRHWSPHVLRLQEMVQNGLIGTVEKVIGYVGGTFLSFASHTTDLICQFAGYCPESVVAQGYYREDEQIPDGYEGEPIINGALIKFANGVTGIHVGHDAEHGGFYCDVMGTEGRVRAGIYIPPFACGREKKPIDLAGQMPEEKSVFTVAYEQIADYLDGGPLPHCTNRDFMTVHELGFASIESINTGREVMLPAKNRTRKVFANG</sequence>
<dbReference type="AlphaFoldDB" id="A0A382B2H9"/>
<gene>
    <name evidence="2" type="ORF">METZ01_LOCUS160271</name>
</gene>
<feature type="domain" description="Gfo/Idh/MocA-like oxidoreductase N-terminal" evidence="1">
    <location>
        <begin position="3"/>
        <end position="135"/>
    </location>
</feature>